<dbReference type="InterPro" id="IPR003451">
    <property type="entry name" value="LytB/IspH"/>
</dbReference>
<evidence type="ECO:0000256" key="1">
    <source>
        <dbReference type="ARBA" id="ARBA00001966"/>
    </source>
</evidence>
<dbReference type="EMBL" id="JBHLYQ010000099">
    <property type="protein sequence ID" value="MFC0082411.1"/>
    <property type="molecule type" value="Genomic_DNA"/>
</dbReference>
<accession>A0ABV6C3Y7</accession>
<dbReference type="CDD" id="cd13944">
    <property type="entry name" value="lytB_ispH"/>
    <property type="match status" value="1"/>
</dbReference>
<evidence type="ECO:0000256" key="5">
    <source>
        <dbReference type="ARBA" id="ARBA00023014"/>
    </source>
</evidence>
<name>A0ABV6C3Y7_9ACTN</name>
<keyword evidence="3" id="KW-0479">Metal-binding</keyword>
<comment type="caution">
    <text evidence="6">The sequence shown here is derived from an EMBL/GenBank/DDBJ whole genome shotgun (WGS) entry which is preliminary data.</text>
</comment>
<comment type="cofactor">
    <cofactor evidence="1">
        <name>[4Fe-4S] cluster</name>
        <dbReference type="ChEBI" id="CHEBI:49883"/>
    </cofactor>
</comment>
<evidence type="ECO:0000313" key="6">
    <source>
        <dbReference type="EMBL" id="MFC0082411.1"/>
    </source>
</evidence>
<evidence type="ECO:0000256" key="3">
    <source>
        <dbReference type="ARBA" id="ARBA00022723"/>
    </source>
</evidence>
<dbReference type="HAMAP" id="MF_00191">
    <property type="entry name" value="IspH"/>
    <property type="match status" value="1"/>
</dbReference>
<organism evidence="6 7">
    <name type="scientific">Aciditerrimonas ferrireducens</name>
    <dbReference type="NCBI Taxonomy" id="667306"/>
    <lineage>
        <taxon>Bacteria</taxon>
        <taxon>Bacillati</taxon>
        <taxon>Actinomycetota</taxon>
        <taxon>Acidimicrobiia</taxon>
        <taxon>Acidimicrobiales</taxon>
        <taxon>Acidimicrobiaceae</taxon>
        <taxon>Aciditerrimonas</taxon>
    </lineage>
</organism>
<keyword evidence="4" id="KW-0408">Iron</keyword>
<feature type="non-terminal residue" evidence="6">
    <location>
        <position position="1"/>
    </location>
</feature>
<keyword evidence="2" id="KW-0004">4Fe-4S</keyword>
<dbReference type="EC" id="1.17.7.4" evidence="6"/>
<protein>
    <submittedName>
        <fullName evidence="6">4-hydroxy-3-methylbut-2-enyl diphosphate reductase</fullName>
        <ecNumber evidence="6">1.17.7.4</ecNumber>
    </submittedName>
</protein>
<dbReference type="RefSeq" id="WP_377789990.1">
    <property type="nucleotide sequence ID" value="NZ_JBHLYQ010000099.1"/>
</dbReference>
<dbReference type="NCBIfam" id="TIGR00216">
    <property type="entry name" value="ispH_lytB"/>
    <property type="match status" value="1"/>
</dbReference>
<keyword evidence="7" id="KW-1185">Reference proteome</keyword>
<dbReference type="GO" id="GO:0051745">
    <property type="term" value="F:4-hydroxy-3-methylbut-2-enyl diphosphate reductase activity"/>
    <property type="evidence" value="ECO:0007669"/>
    <property type="project" value="UniProtKB-EC"/>
</dbReference>
<evidence type="ECO:0000256" key="4">
    <source>
        <dbReference type="ARBA" id="ARBA00023004"/>
    </source>
</evidence>
<gene>
    <name evidence="6" type="primary">ispH</name>
    <name evidence="6" type="ORF">ACFFRE_09680</name>
</gene>
<sequence>AVQAALQRAANGPVAVVGLAGSGPGVLCSTPAPPTAVPEGLGSSAALALAVLGEWVAASGAREVLLAAPRSFCAGVERAIEIVERALERFGPPVYVRRQIVHNQHVVAELEAKGAVFVEEVEEVPPGATVVLAAHGVAPAVREQAEARAGVVVDATCPLVAKVHREARRFAAEGRQVVLVGHADHEEVQGTVGEIEGRVQVVASPEEVAELPFGPEEPLAYLTQTTLALDETAEVLAALRARFPGIVGPSADDICYASQNRQDAVRALARRADLVVVVGSENSSNTARLVEVAQRSGCPAELVEDDGDLDPRWLAGRRRVGVTAGASAPERLVQAVVGALGSLGPLTVREVRTAEEHVRFTLPRKVR</sequence>
<dbReference type="Proteomes" id="UP001589788">
    <property type="component" value="Unassembled WGS sequence"/>
</dbReference>
<keyword evidence="6" id="KW-0560">Oxidoreductase</keyword>
<keyword evidence="5" id="KW-0411">Iron-sulfur</keyword>
<evidence type="ECO:0000313" key="7">
    <source>
        <dbReference type="Proteomes" id="UP001589788"/>
    </source>
</evidence>
<dbReference type="Gene3D" id="3.40.50.11270">
    <property type="match status" value="1"/>
</dbReference>
<reference evidence="6 7" key="1">
    <citation type="submission" date="2024-09" db="EMBL/GenBank/DDBJ databases">
        <authorList>
            <person name="Sun Q."/>
            <person name="Mori K."/>
        </authorList>
    </citation>
    <scope>NUCLEOTIDE SEQUENCE [LARGE SCALE GENOMIC DNA]</scope>
    <source>
        <strain evidence="6 7">JCM 15389</strain>
    </source>
</reference>
<dbReference type="Pfam" id="PF02401">
    <property type="entry name" value="LYTB"/>
    <property type="match status" value="1"/>
</dbReference>
<dbReference type="PANTHER" id="PTHR30426">
    <property type="entry name" value="4-HYDROXY-3-METHYLBUT-2-ENYL DIPHOSPHATE REDUCTASE"/>
    <property type="match status" value="1"/>
</dbReference>
<proteinExistence type="inferred from homology"/>
<dbReference type="Gene3D" id="3.40.1010.20">
    <property type="entry name" value="4-hydroxy-3-methylbut-2-enyl diphosphate reductase, catalytic domain"/>
    <property type="match status" value="2"/>
</dbReference>
<dbReference type="NCBIfam" id="NF002190">
    <property type="entry name" value="PRK01045.1-4"/>
    <property type="match status" value="1"/>
</dbReference>
<evidence type="ECO:0000256" key="2">
    <source>
        <dbReference type="ARBA" id="ARBA00022485"/>
    </source>
</evidence>
<dbReference type="PANTHER" id="PTHR30426:SF0">
    <property type="entry name" value="4-HYDROXY-3-METHYLBUT-2-ENYL DIPHOSPHATE REDUCTASE"/>
    <property type="match status" value="1"/>
</dbReference>